<feature type="domain" description="HTH araC/xylS-type" evidence="4">
    <location>
        <begin position="213"/>
        <end position="311"/>
    </location>
</feature>
<dbReference type="PANTHER" id="PTHR43130">
    <property type="entry name" value="ARAC-FAMILY TRANSCRIPTIONAL REGULATOR"/>
    <property type="match status" value="1"/>
</dbReference>
<gene>
    <name evidence="5" type="ordered locus">Cfla_1531</name>
</gene>
<dbReference type="InterPro" id="IPR002818">
    <property type="entry name" value="DJ-1/PfpI"/>
</dbReference>
<reference evidence="5 6" key="1">
    <citation type="journal article" date="2010" name="Stand. Genomic Sci.">
        <title>Complete genome sequence of Cellulomonas flavigena type strain (134).</title>
        <authorList>
            <person name="Abt B."/>
            <person name="Foster B."/>
            <person name="Lapidus A."/>
            <person name="Clum A."/>
            <person name="Sun H."/>
            <person name="Pukall R."/>
            <person name="Lucas S."/>
            <person name="Glavina Del Rio T."/>
            <person name="Nolan M."/>
            <person name="Tice H."/>
            <person name="Cheng J.F."/>
            <person name="Pitluck S."/>
            <person name="Liolios K."/>
            <person name="Ivanova N."/>
            <person name="Mavromatis K."/>
            <person name="Ovchinnikova G."/>
            <person name="Pati A."/>
            <person name="Goodwin L."/>
            <person name="Chen A."/>
            <person name="Palaniappan K."/>
            <person name="Land M."/>
            <person name="Hauser L."/>
            <person name="Chang Y.J."/>
            <person name="Jeffries C.D."/>
            <person name="Rohde M."/>
            <person name="Goker M."/>
            <person name="Woyke T."/>
            <person name="Bristow J."/>
            <person name="Eisen J.A."/>
            <person name="Markowitz V."/>
            <person name="Hugenholtz P."/>
            <person name="Kyrpides N.C."/>
            <person name="Klenk H.P."/>
        </authorList>
    </citation>
    <scope>NUCLEOTIDE SEQUENCE [LARGE SCALE GENOMIC DNA]</scope>
    <source>
        <strain evidence="6">ATCC 482 / DSM 20109 / BCRC 11376 / JCM 18109 / NBRC 3775 / NCIMB 8073 / NRS 134</strain>
    </source>
</reference>
<keyword evidence="2" id="KW-0238">DNA-binding</keyword>
<dbReference type="PROSITE" id="PS00041">
    <property type="entry name" value="HTH_ARAC_FAMILY_1"/>
    <property type="match status" value="1"/>
</dbReference>
<dbReference type="Proteomes" id="UP000000849">
    <property type="component" value="Chromosome"/>
</dbReference>
<dbReference type="eggNOG" id="COG4977">
    <property type="taxonomic scope" value="Bacteria"/>
</dbReference>
<evidence type="ECO:0000313" key="5">
    <source>
        <dbReference type="EMBL" id="ADG74429.1"/>
    </source>
</evidence>
<sequence length="316" mass="34138">MVHRVAVVAFDGISPFHLAVPGTVLAGPALAPRRLYDVQVCAVTPGPVATDAGWSLDVEHGLEALRDARTVVLPSWDTSREPPPELLDAVRGAHACGARVVGLCLGAFVVAAAGLLDDRDATTHWHAAADLARRHPRVRVRDDVLWTDHGDVVTSAGVAAGLDCCLHLLRTDHGAATAATVARSLVLAPHRDGSQAQYVSAPVPRGDGTDPVARAIRRALEHLDEPVDLDTWAASVHLSRRTFTRRFRERTGSSPTRWLLHQRLDRARVLLETGDDPVEVVARRAGFGSAAALRQHFAARYRTSPQRHRAAFRAVP</sequence>
<dbReference type="SUPFAM" id="SSF46689">
    <property type="entry name" value="Homeodomain-like"/>
    <property type="match status" value="2"/>
</dbReference>
<dbReference type="AlphaFoldDB" id="D5UD92"/>
<dbReference type="KEGG" id="cfl:Cfla_1531"/>
<evidence type="ECO:0000259" key="4">
    <source>
        <dbReference type="PROSITE" id="PS01124"/>
    </source>
</evidence>
<dbReference type="EMBL" id="CP001964">
    <property type="protein sequence ID" value="ADG74429.1"/>
    <property type="molecule type" value="Genomic_DNA"/>
</dbReference>
<keyword evidence="1" id="KW-0805">Transcription regulation</keyword>
<dbReference type="Pfam" id="PF01965">
    <property type="entry name" value="DJ-1_PfpI"/>
    <property type="match status" value="1"/>
</dbReference>
<proteinExistence type="predicted"/>
<evidence type="ECO:0000256" key="2">
    <source>
        <dbReference type="ARBA" id="ARBA00023125"/>
    </source>
</evidence>
<dbReference type="SMART" id="SM00342">
    <property type="entry name" value="HTH_ARAC"/>
    <property type="match status" value="1"/>
</dbReference>
<dbReference type="GO" id="GO:0043565">
    <property type="term" value="F:sequence-specific DNA binding"/>
    <property type="evidence" value="ECO:0007669"/>
    <property type="project" value="InterPro"/>
</dbReference>
<dbReference type="Gene3D" id="1.10.10.60">
    <property type="entry name" value="Homeodomain-like"/>
    <property type="match status" value="1"/>
</dbReference>
<dbReference type="STRING" id="446466.Cfla_1531"/>
<keyword evidence="3" id="KW-0804">Transcription</keyword>
<dbReference type="SUPFAM" id="SSF52317">
    <property type="entry name" value="Class I glutamine amidotransferase-like"/>
    <property type="match status" value="1"/>
</dbReference>
<accession>D5UD92</accession>
<evidence type="ECO:0000313" key="6">
    <source>
        <dbReference type="Proteomes" id="UP000000849"/>
    </source>
</evidence>
<organism evidence="5 6">
    <name type="scientific">Cellulomonas flavigena (strain ATCC 482 / DSM 20109 / BCRC 11376 / JCM 18109 / NBRC 3775 / NCIMB 8073 / NRS 134)</name>
    <dbReference type="NCBI Taxonomy" id="446466"/>
    <lineage>
        <taxon>Bacteria</taxon>
        <taxon>Bacillati</taxon>
        <taxon>Actinomycetota</taxon>
        <taxon>Actinomycetes</taxon>
        <taxon>Micrococcales</taxon>
        <taxon>Cellulomonadaceae</taxon>
        <taxon>Cellulomonas</taxon>
    </lineage>
</organism>
<keyword evidence="6" id="KW-1185">Reference proteome</keyword>
<dbReference type="InterPro" id="IPR052158">
    <property type="entry name" value="INH-QAR"/>
</dbReference>
<dbReference type="CDD" id="cd03137">
    <property type="entry name" value="GATase1_AraC_1"/>
    <property type="match status" value="1"/>
</dbReference>
<dbReference type="OrthoDB" id="3194870at2"/>
<evidence type="ECO:0000256" key="1">
    <source>
        <dbReference type="ARBA" id="ARBA00023015"/>
    </source>
</evidence>
<dbReference type="InterPro" id="IPR018062">
    <property type="entry name" value="HTH_AraC-typ_CS"/>
</dbReference>
<dbReference type="InterPro" id="IPR009057">
    <property type="entry name" value="Homeodomain-like_sf"/>
</dbReference>
<evidence type="ECO:0000256" key="3">
    <source>
        <dbReference type="ARBA" id="ARBA00023163"/>
    </source>
</evidence>
<name>D5UD92_CELFN</name>
<dbReference type="HOGENOM" id="CLU_000445_59_0_11"/>
<dbReference type="RefSeq" id="WP_013116763.1">
    <property type="nucleotide sequence ID" value="NC_014151.1"/>
</dbReference>
<dbReference type="Pfam" id="PF12833">
    <property type="entry name" value="HTH_18"/>
    <property type="match status" value="1"/>
</dbReference>
<dbReference type="PROSITE" id="PS01124">
    <property type="entry name" value="HTH_ARAC_FAMILY_2"/>
    <property type="match status" value="1"/>
</dbReference>
<dbReference type="InterPro" id="IPR029062">
    <property type="entry name" value="Class_I_gatase-like"/>
</dbReference>
<dbReference type="GO" id="GO:0003700">
    <property type="term" value="F:DNA-binding transcription factor activity"/>
    <property type="evidence" value="ECO:0007669"/>
    <property type="project" value="InterPro"/>
</dbReference>
<dbReference type="Gene3D" id="3.40.50.880">
    <property type="match status" value="1"/>
</dbReference>
<dbReference type="InterPro" id="IPR018060">
    <property type="entry name" value="HTH_AraC"/>
</dbReference>
<dbReference type="PANTHER" id="PTHR43130:SF3">
    <property type="entry name" value="HTH-TYPE TRANSCRIPTIONAL REGULATOR RV1931C"/>
    <property type="match status" value="1"/>
</dbReference>
<protein>
    <submittedName>
        <fullName evidence="5">Transcriptional regulator, AraC family</fullName>
    </submittedName>
</protein>